<sequence>MDKQERKPIKIALLGMDERSVIRMATIFKVVFKERCEVASGEQADLAIVDLDGKTDAWAAFRQQFPKLSAIVLSESPSSAEGAVYISKP</sequence>
<accession>A0A3B1B959</accession>
<evidence type="ECO:0000313" key="1">
    <source>
        <dbReference type="EMBL" id="VAX02855.1"/>
    </source>
</evidence>
<proteinExistence type="predicted"/>
<name>A0A3B1B959_9ZZZZ</name>
<gene>
    <name evidence="1" type="ORF">MNBD_GAMMA19-1759</name>
</gene>
<protein>
    <recommendedName>
        <fullName evidence="2">Response regulatory domain-containing protein</fullName>
    </recommendedName>
</protein>
<dbReference type="EMBL" id="UOFV01000352">
    <property type="protein sequence ID" value="VAX02855.1"/>
    <property type="molecule type" value="Genomic_DNA"/>
</dbReference>
<organism evidence="1">
    <name type="scientific">hydrothermal vent metagenome</name>
    <dbReference type="NCBI Taxonomy" id="652676"/>
    <lineage>
        <taxon>unclassified sequences</taxon>
        <taxon>metagenomes</taxon>
        <taxon>ecological metagenomes</taxon>
    </lineage>
</organism>
<reference evidence="1" key="1">
    <citation type="submission" date="2018-06" db="EMBL/GenBank/DDBJ databases">
        <authorList>
            <person name="Zhirakovskaya E."/>
        </authorList>
    </citation>
    <scope>NUCLEOTIDE SEQUENCE</scope>
</reference>
<evidence type="ECO:0008006" key="2">
    <source>
        <dbReference type="Google" id="ProtNLM"/>
    </source>
</evidence>
<dbReference type="AlphaFoldDB" id="A0A3B1B959"/>
<feature type="non-terminal residue" evidence="1">
    <location>
        <position position="89"/>
    </location>
</feature>